<dbReference type="Proteomes" id="UP000431401">
    <property type="component" value="Unassembled WGS sequence"/>
</dbReference>
<accession>A0A7K0DJP9</accession>
<organism evidence="1 2">
    <name type="scientific">Nocardia aurantia</name>
    <dbReference type="NCBI Taxonomy" id="2585199"/>
    <lineage>
        <taxon>Bacteria</taxon>
        <taxon>Bacillati</taxon>
        <taxon>Actinomycetota</taxon>
        <taxon>Actinomycetes</taxon>
        <taxon>Mycobacteriales</taxon>
        <taxon>Nocardiaceae</taxon>
        <taxon>Nocardia</taxon>
    </lineage>
</organism>
<evidence type="ECO:0000313" key="2">
    <source>
        <dbReference type="Proteomes" id="UP000431401"/>
    </source>
</evidence>
<dbReference type="AlphaFoldDB" id="A0A7K0DJP9"/>
<keyword evidence="2" id="KW-1185">Reference proteome</keyword>
<sequence length="291" mass="32539">MFVIRSLGDAVNVMRERLATVIVRTGEHRGGLQPVTSELRVRVRATELADIFGRSAEFEAAWPVGEAETIRSASDSTYIRGRELDGAMDVTRIRELIDTSDGTSDPGLGEICRLQGYDRLPVRTDAQGVDSVVAAGGREFFRGVTDPRFADEFKTGSYFPGRASVNATGNGTYVTTVREVAQNYADGNPAGVIRMALRPDARITHLRTLDDEHHDWIVRMNGERDRLDAMEQTPEVTARLRELEDAWWVNSDLGRFAASRGYDAYETLGGYARYDDRYWVVLNRSALIVER</sequence>
<name>A0A7K0DJP9_9NOCA</name>
<gene>
    <name evidence="1" type="ORF">NRB56_10190</name>
</gene>
<protein>
    <submittedName>
        <fullName evidence="1">Uncharacterized protein</fullName>
    </submittedName>
</protein>
<evidence type="ECO:0000313" key="1">
    <source>
        <dbReference type="EMBL" id="MQY25462.1"/>
    </source>
</evidence>
<proteinExistence type="predicted"/>
<reference evidence="1 2" key="1">
    <citation type="submission" date="2019-10" db="EMBL/GenBank/DDBJ databases">
        <title>Nocardia macrotermitis sp. nov. and Nocardia aurantia sp. nov., isolated from the gut of fungus growing-termite Macrotermes natalensis.</title>
        <authorList>
            <person name="Benndorf R."/>
            <person name="Schwitalla J."/>
            <person name="Martin K."/>
            <person name="De Beer W."/>
            <person name="Kaster A.-K."/>
            <person name="Vollmers J."/>
            <person name="Poulsen M."/>
            <person name="Beemelmanns C."/>
        </authorList>
    </citation>
    <scope>NUCLEOTIDE SEQUENCE [LARGE SCALE GENOMIC DNA]</scope>
    <source>
        <strain evidence="1 2">RB56</strain>
    </source>
</reference>
<dbReference type="EMBL" id="WEGI01000002">
    <property type="protein sequence ID" value="MQY25462.1"/>
    <property type="molecule type" value="Genomic_DNA"/>
</dbReference>
<comment type="caution">
    <text evidence="1">The sequence shown here is derived from an EMBL/GenBank/DDBJ whole genome shotgun (WGS) entry which is preliminary data.</text>
</comment>
<dbReference type="OrthoDB" id="4571911at2"/>